<organism evidence="1 2">
    <name type="scientific">Pleurotus eryngii</name>
    <name type="common">Boletus of the steppes</name>
    <dbReference type="NCBI Taxonomy" id="5323"/>
    <lineage>
        <taxon>Eukaryota</taxon>
        <taxon>Fungi</taxon>
        <taxon>Dikarya</taxon>
        <taxon>Basidiomycota</taxon>
        <taxon>Agaricomycotina</taxon>
        <taxon>Agaricomycetes</taxon>
        <taxon>Agaricomycetidae</taxon>
        <taxon>Agaricales</taxon>
        <taxon>Pleurotineae</taxon>
        <taxon>Pleurotaceae</taxon>
        <taxon>Pleurotus</taxon>
    </lineage>
</organism>
<evidence type="ECO:0000313" key="2">
    <source>
        <dbReference type="Proteomes" id="UP000807025"/>
    </source>
</evidence>
<dbReference type="AlphaFoldDB" id="A0A9P6A3J8"/>
<dbReference type="SUPFAM" id="SSF53098">
    <property type="entry name" value="Ribonuclease H-like"/>
    <property type="match status" value="1"/>
</dbReference>
<dbReference type="InterPro" id="IPR012337">
    <property type="entry name" value="RNaseH-like_sf"/>
</dbReference>
<comment type="caution">
    <text evidence="1">The sequence shown here is derived from an EMBL/GenBank/DDBJ whole genome shotgun (WGS) entry which is preliminary data.</text>
</comment>
<dbReference type="OrthoDB" id="1607513at2759"/>
<proteinExistence type="predicted"/>
<name>A0A9P6A3J8_PLEER</name>
<reference evidence="1" key="1">
    <citation type="submission" date="2020-11" db="EMBL/GenBank/DDBJ databases">
        <authorList>
            <consortium name="DOE Joint Genome Institute"/>
            <person name="Ahrendt S."/>
            <person name="Riley R."/>
            <person name="Andreopoulos W."/>
            <person name="Labutti K."/>
            <person name="Pangilinan J."/>
            <person name="Ruiz-Duenas F.J."/>
            <person name="Barrasa J.M."/>
            <person name="Sanchez-Garcia M."/>
            <person name="Camarero S."/>
            <person name="Miyauchi S."/>
            <person name="Serrano A."/>
            <person name="Linde D."/>
            <person name="Babiker R."/>
            <person name="Drula E."/>
            <person name="Ayuso-Fernandez I."/>
            <person name="Pacheco R."/>
            <person name="Padilla G."/>
            <person name="Ferreira P."/>
            <person name="Barriuso J."/>
            <person name="Kellner H."/>
            <person name="Castanera R."/>
            <person name="Alfaro M."/>
            <person name="Ramirez L."/>
            <person name="Pisabarro A.G."/>
            <person name="Kuo A."/>
            <person name="Tritt A."/>
            <person name="Lipzen A."/>
            <person name="He G."/>
            <person name="Yan M."/>
            <person name="Ng V."/>
            <person name="Cullen D."/>
            <person name="Martin F."/>
            <person name="Rosso M.-N."/>
            <person name="Henrissat B."/>
            <person name="Hibbett D."/>
            <person name="Martinez A.T."/>
            <person name="Grigoriev I.V."/>
        </authorList>
    </citation>
    <scope>NUCLEOTIDE SEQUENCE</scope>
    <source>
        <strain evidence="1">ATCC 90797</strain>
    </source>
</reference>
<dbReference type="EMBL" id="MU154551">
    <property type="protein sequence ID" value="KAF9496576.1"/>
    <property type="molecule type" value="Genomic_DNA"/>
</dbReference>
<protein>
    <submittedName>
        <fullName evidence="1">Uncharacterized protein</fullName>
    </submittedName>
</protein>
<gene>
    <name evidence="1" type="ORF">BDN71DRAFT_1430170</name>
</gene>
<dbReference type="Proteomes" id="UP000807025">
    <property type="component" value="Unassembled WGS sequence"/>
</dbReference>
<sequence length="277" mass="31627">MLNNNTLMDALAAHHHEENLDFFTQDAQLQCVLHTIHLAVLKIMGGVFQLLEGIGAISASDSTCAISKMMQFSLRRRKNPQQISSSVNWVDMAFTILQRCKAWLQDVTASLYINLTSATSLILILDVKTQWSSTHQMLCHALMHKEILNEFIRKHHNHDLLQYDLTPTHWNAIEAIEKWLKNFHFASVQMSTTSHLMLSTTLAMFCGLQENLHTIISTIPTDTPTVLCDSLVSLHLELNPHIGYDAIEEDYKDNLDLLKDLQHSCIKLQQLFDCTYK</sequence>
<evidence type="ECO:0000313" key="1">
    <source>
        <dbReference type="EMBL" id="KAF9496576.1"/>
    </source>
</evidence>
<keyword evidence="2" id="KW-1185">Reference proteome</keyword>
<accession>A0A9P6A3J8</accession>